<organism evidence="1 2">
    <name type="scientific">Pelosinus propionicus DSM 13327</name>
    <dbReference type="NCBI Taxonomy" id="1123291"/>
    <lineage>
        <taxon>Bacteria</taxon>
        <taxon>Bacillati</taxon>
        <taxon>Bacillota</taxon>
        <taxon>Negativicutes</taxon>
        <taxon>Selenomonadales</taxon>
        <taxon>Sporomusaceae</taxon>
        <taxon>Pelosinus</taxon>
    </lineage>
</organism>
<proteinExistence type="predicted"/>
<protein>
    <submittedName>
        <fullName evidence="1">Uncharacterized protein</fullName>
    </submittedName>
</protein>
<dbReference type="AlphaFoldDB" id="A0A1I4HLG5"/>
<dbReference type="OrthoDB" id="1683292at2"/>
<accession>A0A1I4HLG5</accession>
<evidence type="ECO:0000313" key="2">
    <source>
        <dbReference type="Proteomes" id="UP000199520"/>
    </source>
</evidence>
<name>A0A1I4HLG5_9FIRM</name>
<gene>
    <name evidence="1" type="ORF">SAMN04490355_100454</name>
</gene>
<keyword evidence="2" id="KW-1185">Reference proteome</keyword>
<dbReference type="RefSeq" id="WP_090932798.1">
    <property type="nucleotide sequence ID" value="NZ_FOTS01000004.1"/>
</dbReference>
<dbReference type="Proteomes" id="UP000199520">
    <property type="component" value="Unassembled WGS sequence"/>
</dbReference>
<evidence type="ECO:0000313" key="1">
    <source>
        <dbReference type="EMBL" id="SFL42610.1"/>
    </source>
</evidence>
<sequence length="105" mass="12048">MSDNAVLDFYEPFGFYETETEDGCTALLYETLNNGDYALVTDGDGIIPEDLEQEIIFAYYTADGAFSWSVSFEDSHHFFELLGKHTESNHLIDIVKQYRDSGDYY</sequence>
<dbReference type="EMBL" id="FOTS01000004">
    <property type="protein sequence ID" value="SFL42610.1"/>
    <property type="molecule type" value="Genomic_DNA"/>
</dbReference>
<reference evidence="2" key="1">
    <citation type="submission" date="2016-10" db="EMBL/GenBank/DDBJ databases">
        <authorList>
            <person name="Varghese N."/>
            <person name="Submissions S."/>
        </authorList>
    </citation>
    <scope>NUCLEOTIDE SEQUENCE [LARGE SCALE GENOMIC DNA]</scope>
    <source>
        <strain evidence="2">DSM 13327</strain>
    </source>
</reference>